<evidence type="ECO:0000256" key="1">
    <source>
        <dbReference type="ARBA" id="ARBA00010990"/>
    </source>
</evidence>
<name>A0ABT9PPS4_9HYPH</name>
<gene>
    <name evidence="5" type="ORF">J2T09_000430</name>
</gene>
<evidence type="ECO:0000259" key="4">
    <source>
        <dbReference type="Pfam" id="PF22624"/>
    </source>
</evidence>
<dbReference type="Gene3D" id="3.90.470.20">
    <property type="entry name" value="4'-phosphopantetheinyl transferase domain"/>
    <property type="match status" value="1"/>
</dbReference>
<dbReference type="PANTHER" id="PTHR12215">
    <property type="entry name" value="PHOSPHOPANTETHEINE TRANSFERASE"/>
    <property type="match status" value="1"/>
</dbReference>
<evidence type="ECO:0000313" key="5">
    <source>
        <dbReference type="EMBL" id="MDP9835689.1"/>
    </source>
</evidence>
<evidence type="ECO:0000313" key="6">
    <source>
        <dbReference type="Proteomes" id="UP001241472"/>
    </source>
</evidence>
<dbReference type="Proteomes" id="UP001241472">
    <property type="component" value="Unassembled WGS sequence"/>
</dbReference>
<dbReference type="SUPFAM" id="SSF56214">
    <property type="entry name" value="4'-phosphopantetheinyl transferase"/>
    <property type="match status" value="2"/>
</dbReference>
<comment type="similarity">
    <text evidence="1">Belongs to the P-Pant transferase superfamily. Gsp/Sfp/HetI/AcpT family.</text>
</comment>
<reference evidence="5 6" key="1">
    <citation type="submission" date="2023-07" db="EMBL/GenBank/DDBJ databases">
        <title>Sorghum-associated microbial communities from plants grown in Nebraska, USA.</title>
        <authorList>
            <person name="Schachtman D."/>
        </authorList>
    </citation>
    <scope>NUCLEOTIDE SEQUENCE [LARGE SCALE GENOMIC DNA]</scope>
    <source>
        <strain evidence="5 6">DS1307</strain>
    </source>
</reference>
<feature type="domain" description="4'-phosphopantetheinyl transferase N-terminal" evidence="4">
    <location>
        <begin position="18"/>
        <end position="91"/>
    </location>
</feature>
<proteinExistence type="inferred from homology"/>
<dbReference type="GO" id="GO:0016740">
    <property type="term" value="F:transferase activity"/>
    <property type="evidence" value="ECO:0007669"/>
    <property type="project" value="UniProtKB-KW"/>
</dbReference>
<dbReference type="PANTHER" id="PTHR12215:SF10">
    <property type="entry name" value="L-AMINOADIPATE-SEMIALDEHYDE DEHYDROGENASE-PHOSPHOPANTETHEINYL TRANSFERASE"/>
    <property type="match status" value="1"/>
</dbReference>
<evidence type="ECO:0000259" key="3">
    <source>
        <dbReference type="Pfam" id="PF01648"/>
    </source>
</evidence>
<dbReference type="InterPro" id="IPR055066">
    <property type="entry name" value="AASDHPPT_N"/>
</dbReference>
<keyword evidence="2 5" id="KW-0808">Transferase</keyword>
<protein>
    <submittedName>
        <fullName evidence="5">4'-phosphopantetheinyl transferase</fullName>
        <ecNumber evidence="5">2.7.8.-</ecNumber>
    </submittedName>
</protein>
<organism evidence="5 6">
    <name type="scientific">Neorhizobium huautlense</name>
    <dbReference type="NCBI Taxonomy" id="67774"/>
    <lineage>
        <taxon>Bacteria</taxon>
        <taxon>Pseudomonadati</taxon>
        <taxon>Pseudomonadota</taxon>
        <taxon>Alphaproteobacteria</taxon>
        <taxon>Hyphomicrobiales</taxon>
        <taxon>Rhizobiaceae</taxon>
        <taxon>Rhizobium/Agrobacterium group</taxon>
        <taxon>Neorhizobium</taxon>
    </lineage>
</organism>
<keyword evidence="6" id="KW-1185">Reference proteome</keyword>
<dbReference type="RefSeq" id="WP_306830548.1">
    <property type="nucleotide sequence ID" value="NZ_JAUSRF010000001.1"/>
</dbReference>
<dbReference type="EC" id="2.7.8.-" evidence="5"/>
<comment type="caution">
    <text evidence="5">The sequence shown here is derived from an EMBL/GenBank/DDBJ whole genome shotgun (WGS) entry which is preliminary data.</text>
</comment>
<feature type="domain" description="4'-phosphopantetheinyl transferase" evidence="3">
    <location>
        <begin position="99"/>
        <end position="162"/>
    </location>
</feature>
<dbReference type="EMBL" id="JAUSRF010000001">
    <property type="protein sequence ID" value="MDP9835689.1"/>
    <property type="molecule type" value="Genomic_DNA"/>
</dbReference>
<dbReference type="InterPro" id="IPR037143">
    <property type="entry name" value="4-PPantetheinyl_Trfase_dom_sf"/>
</dbReference>
<accession>A0ABT9PPS4</accession>
<dbReference type="InterPro" id="IPR008278">
    <property type="entry name" value="4-PPantetheinyl_Trfase_dom"/>
</dbReference>
<dbReference type="Pfam" id="PF01648">
    <property type="entry name" value="ACPS"/>
    <property type="match status" value="1"/>
</dbReference>
<dbReference type="Pfam" id="PF22624">
    <property type="entry name" value="AASDHPPT_N"/>
    <property type="match status" value="1"/>
</dbReference>
<evidence type="ECO:0000256" key="2">
    <source>
        <dbReference type="ARBA" id="ARBA00022679"/>
    </source>
</evidence>
<dbReference type="InterPro" id="IPR050559">
    <property type="entry name" value="P-Pant_transferase_sf"/>
</dbReference>
<sequence>MIAVTVQATLEALAGEDVLDDAEKAQAARFVRAEDGRRYRAAHLLKRHLLGMATDLPPQDLRFGRHDGGKPFLLGERGPDFNISHGGDWVIAGFSWSGRIGVDVEAERPIAFWREIASSFLSTAELAVADGGDFLKIWTAKEAGLKAHGAGFAIMPNAITVAGEGDGFALTIDAMNLGGLWHRLDEAHMLGLAASGEPPQIAVCRSADDLDVALCGIRPPVPGLPASR</sequence>